<reference evidence="8" key="1">
    <citation type="submission" date="2018-05" db="EMBL/GenBank/DDBJ databases">
        <authorList>
            <person name="Lanie J.A."/>
            <person name="Ng W.-L."/>
            <person name="Kazmierczak K.M."/>
            <person name="Andrzejewski T.M."/>
            <person name="Davidsen T.M."/>
            <person name="Wayne K.J."/>
            <person name="Tettelin H."/>
            <person name="Glass J.I."/>
            <person name="Rusch D."/>
            <person name="Podicherti R."/>
            <person name="Tsui H.-C.T."/>
            <person name="Winkler M.E."/>
        </authorList>
    </citation>
    <scope>NUCLEOTIDE SEQUENCE</scope>
</reference>
<dbReference type="Gene3D" id="1.20.1180.10">
    <property type="entry name" value="Udp N-acetylglucosamine O-acyltransferase, C-terminal domain"/>
    <property type="match status" value="1"/>
</dbReference>
<dbReference type="SUPFAM" id="SSF51161">
    <property type="entry name" value="Trimeric LpxA-like enzymes"/>
    <property type="match status" value="1"/>
</dbReference>
<evidence type="ECO:0000313" key="8">
    <source>
        <dbReference type="EMBL" id="SVA29495.1"/>
    </source>
</evidence>
<dbReference type="InterPro" id="IPR029098">
    <property type="entry name" value="Acetyltransf_C"/>
</dbReference>
<dbReference type="PANTHER" id="PTHR43480">
    <property type="entry name" value="ACYL-[ACYL-CARRIER-PROTEIN]--UDP-N-ACETYLGLUCOSAMINE O-ACYLTRANSFERASE"/>
    <property type="match status" value="1"/>
</dbReference>
<evidence type="ECO:0000256" key="4">
    <source>
        <dbReference type="ARBA" id="ARBA00022679"/>
    </source>
</evidence>
<dbReference type="NCBIfam" id="NF003657">
    <property type="entry name" value="PRK05289.1"/>
    <property type="match status" value="1"/>
</dbReference>
<dbReference type="GO" id="GO:0016020">
    <property type="term" value="C:membrane"/>
    <property type="evidence" value="ECO:0007669"/>
    <property type="project" value="GOC"/>
</dbReference>
<dbReference type="GO" id="GO:0008780">
    <property type="term" value="F:acyl-[acyl-carrier-protein]-UDP-N-acetylglucosamine O-acyltransferase activity"/>
    <property type="evidence" value="ECO:0007669"/>
    <property type="project" value="InterPro"/>
</dbReference>
<dbReference type="InterPro" id="IPR010137">
    <property type="entry name" value="Lipid_A_LpxA"/>
</dbReference>
<keyword evidence="5" id="KW-0443">Lipid metabolism</keyword>
<evidence type="ECO:0000256" key="2">
    <source>
        <dbReference type="ARBA" id="ARBA00022516"/>
    </source>
</evidence>
<evidence type="ECO:0000256" key="3">
    <source>
        <dbReference type="ARBA" id="ARBA00022556"/>
    </source>
</evidence>
<keyword evidence="6" id="KW-0012">Acyltransferase</keyword>
<gene>
    <name evidence="8" type="ORF">METZ01_LOCUS82349</name>
</gene>
<proteinExistence type="predicted"/>
<keyword evidence="4" id="KW-0808">Transferase</keyword>
<name>A0A381UMU6_9ZZZZ</name>
<dbReference type="InterPro" id="IPR037157">
    <property type="entry name" value="Acetyltransf_C_sf"/>
</dbReference>
<dbReference type="InterPro" id="IPR018357">
    <property type="entry name" value="Hexapep_transf_CS"/>
</dbReference>
<dbReference type="PROSITE" id="PS00101">
    <property type="entry name" value="HEXAPEP_TRANSFERASES"/>
    <property type="match status" value="1"/>
</dbReference>
<evidence type="ECO:0000259" key="7">
    <source>
        <dbReference type="Pfam" id="PF13720"/>
    </source>
</evidence>
<dbReference type="PANTHER" id="PTHR43480:SF1">
    <property type="entry name" value="ACYL-[ACYL-CARRIER-PROTEIN]--UDP-N-ACETYLGLUCOSAMINE O-ACYLTRANSFERASE, MITOCHONDRIAL-RELATED"/>
    <property type="match status" value="1"/>
</dbReference>
<keyword evidence="2" id="KW-0444">Lipid biosynthesis</keyword>
<keyword evidence="1" id="KW-0963">Cytoplasm</keyword>
<organism evidence="8">
    <name type="scientific">marine metagenome</name>
    <dbReference type="NCBI Taxonomy" id="408172"/>
    <lineage>
        <taxon>unclassified sequences</taxon>
        <taxon>metagenomes</taxon>
        <taxon>ecological metagenomes</taxon>
    </lineage>
</organism>
<dbReference type="EMBL" id="UINC01006764">
    <property type="protein sequence ID" value="SVA29495.1"/>
    <property type="molecule type" value="Genomic_DNA"/>
</dbReference>
<feature type="domain" description="UDP N-acetylglucosamine O-acyltransferase C-terminal" evidence="7">
    <location>
        <begin position="175"/>
        <end position="256"/>
    </location>
</feature>
<dbReference type="NCBIfam" id="TIGR01852">
    <property type="entry name" value="lipid_A_lpxA"/>
    <property type="match status" value="1"/>
</dbReference>
<dbReference type="PIRSF" id="PIRSF000456">
    <property type="entry name" value="UDP-GlcNAc_acltr"/>
    <property type="match status" value="1"/>
</dbReference>
<dbReference type="InterPro" id="IPR011004">
    <property type="entry name" value="Trimer_LpxA-like_sf"/>
</dbReference>
<dbReference type="Pfam" id="PF13720">
    <property type="entry name" value="Acetyltransf_11"/>
    <property type="match status" value="1"/>
</dbReference>
<dbReference type="Gene3D" id="2.160.10.10">
    <property type="entry name" value="Hexapeptide repeat proteins"/>
    <property type="match status" value="1"/>
</dbReference>
<sequence>MIHKTAIISASCQIHDNVIIGPYCIVDGNVSIDEGTELISNVHISGNTKIGKNNKFFPFSSIGMIPQDKKFTGEDSQLIIGNDNVIREHVTINPGTRKGGMKTLIKNKCLFMVGSHIAHDCQISSNVILVNNATLGGHVNIEEGAIIGGNSGVHQFVNIGKFAMIGGMSGVGENIIPYALYTGVRSNLRGLNLIGLKRKKISSIQINMIKKIFKKIFNSNFTILENIKNLNKEERNIDQIKEIINFITSNYKRGICKYIDD</sequence>
<dbReference type="AlphaFoldDB" id="A0A381UMU6"/>
<evidence type="ECO:0000256" key="5">
    <source>
        <dbReference type="ARBA" id="ARBA00023098"/>
    </source>
</evidence>
<evidence type="ECO:0000256" key="1">
    <source>
        <dbReference type="ARBA" id="ARBA00022490"/>
    </source>
</evidence>
<accession>A0A381UMU6</accession>
<dbReference type="CDD" id="cd03351">
    <property type="entry name" value="LbH_UDP-GlcNAc_AT"/>
    <property type="match status" value="1"/>
</dbReference>
<protein>
    <recommendedName>
        <fullName evidence="7">UDP N-acetylglucosamine O-acyltransferase C-terminal domain-containing protein</fullName>
    </recommendedName>
</protein>
<keyword evidence="3" id="KW-0441">Lipid A biosynthesis</keyword>
<dbReference type="GO" id="GO:0009245">
    <property type="term" value="P:lipid A biosynthetic process"/>
    <property type="evidence" value="ECO:0007669"/>
    <property type="project" value="UniProtKB-KW"/>
</dbReference>
<evidence type="ECO:0000256" key="6">
    <source>
        <dbReference type="ARBA" id="ARBA00023315"/>
    </source>
</evidence>